<feature type="non-terminal residue" evidence="1">
    <location>
        <position position="169"/>
    </location>
</feature>
<accession>A0ABN9VX41</accession>
<evidence type="ECO:0008006" key="3">
    <source>
        <dbReference type="Google" id="ProtNLM"/>
    </source>
</evidence>
<gene>
    <name evidence="1" type="ORF">PCOR1329_LOCUS61231</name>
</gene>
<reference evidence="1" key="1">
    <citation type="submission" date="2023-10" db="EMBL/GenBank/DDBJ databases">
        <authorList>
            <person name="Chen Y."/>
            <person name="Shah S."/>
            <person name="Dougan E. K."/>
            <person name="Thang M."/>
            <person name="Chan C."/>
        </authorList>
    </citation>
    <scope>NUCLEOTIDE SEQUENCE [LARGE SCALE GENOMIC DNA]</scope>
</reference>
<keyword evidence="2" id="KW-1185">Reference proteome</keyword>
<protein>
    <recommendedName>
        <fullName evidence="3">RNA helicase</fullName>
    </recommendedName>
</protein>
<feature type="non-terminal residue" evidence="1">
    <location>
        <position position="1"/>
    </location>
</feature>
<organism evidence="1 2">
    <name type="scientific">Prorocentrum cordatum</name>
    <dbReference type="NCBI Taxonomy" id="2364126"/>
    <lineage>
        <taxon>Eukaryota</taxon>
        <taxon>Sar</taxon>
        <taxon>Alveolata</taxon>
        <taxon>Dinophyceae</taxon>
        <taxon>Prorocentrales</taxon>
        <taxon>Prorocentraceae</taxon>
        <taxon>Prorocentrum</taxon>
    </lineage>
</organism>
<dbReference type="EMBL" id="CAUYUJ010017700">
    <property type="protein sequence ID" value="CAK0877078.1"/>
    <property type="molecule type" value="Genomic_DNA"/>
</dbReference>
<name>A0ABN9VX41_9DINO</name>
<evidence type="ECO:0000313" key="1">
    <source>
        <dbReference type="EMBL" id="CAK0877078.1"/>
    </source>
</evidence>
<evidence type="ECO:0000313" key="2">
    <source>
        <dbReference type="Proteomes" id="UP001189429"/>
    </source>
</evidence>
<dbReference type="Proteomes" id="UP001189429">
    <property type="component" value="Unassembled WGS sequence"/>
</dbReference>
<comment type="caution">
    <text evidence="1">The sequence shown here is derived from an EMBL/GenBank/DDBJ whole genome shotgun (WGS) entry which is preliminary data.</text>
</comment>
<sequence length="169" mass="18715">GLEMQSPSEARHRRAELALATVCTAFQRCRATVAINPDAKKVVADMVGRDGAWLTAKTLSEHARRIGVPDGTLACKAELTAAAAWIAYVYSMRDQIRKIADDTIRADGILHTLYTFIRFDETPLRLTVVDKNVFFGLPQDVIDEVAGFFSERHEARDAGVAKLLQIEVE</sequence>
<proteinExistence type="predicted"/>